<keyword evidence="5 7" id="KW-1015">Disulfide bond</keyword>
<dbReference type="AlphaFoldDB" id="A0A556TZ57"/>
<dbReference type="FunFam" id="4.10.70.10:FF:000001">
    <property type="entry name" value="Disintegrin and metalloproteinase domain-containing protein 22"/>
    <property type="match status" value="1"/>
</dbReference>
<keyword evidence="2 10" id="KW-0812">Transmembrane</keyword>
<dbReference type="GO" id="GO:0006508">
    <property type="term" value="P:proteolysis"/>
    <property type="evidence" value="ECO:0007669"/>
    <property type="project" value="InterPro"/>
</dbReference>
<evidence type="ECO:0000256" key="10">
    <source>
        <dbReference type="SAM" id="Phobius"/>
    </source>
</evidence>
<organism evidence="14 15">
    <name type="scientific">Bagarius yarrelli</name>
    <name type="common">Goonch</name>
    <name type="synonym">Bagrus yarrelli</name>
    <dbReference type="NCBI Taxonomy" id="175774"/>
    <lineage>
        <taxon>Eukaryota</taxon>
        <taxon>Metazoa</taxon>
        <taxon>Chordata</taxon>
        <taxon>Craniata</taxon>
        <taxon>Vertebrata</taxon>
        <taxon>Euteleostomi</taxon>
        <taxon>Actinopterygii</taxon>
        <taxon>Neopterygii</taxon>
        <taxon>Teleostei</taxon>
        <taxon>Ostariophysi</taxon>
        <taxon>Siluriformes</taxon>
        <taxon>Sisoridae</taxon>
        <taxon>Sisorinae</taxon>
        <taxon>Bagarius</taxon>
    </lineage>
</organism>
<keyword evidence="4 10" id="KW-0472">Membrane</keyword>
<dbReference type="InterPro" id="IPR006586">
    <property type="entry name" value="ADAM_Cys-rich"/>
</dbReference>
<dbReference type="PROSITE" id="PS50026">
    <property type="entry name" value="EGF_3"/>
    <property type="match status" value="1"/>
</dbReference>
<dbReference type="GO" id="GO:0046872">
    <property type="term" value="F:metal ion binding"/>
    <property type="evidence" value="ECO:0007669"/>
    <property type="project" value="UniProtKB-KW"/>
</dbReference>
<evidence type="ECO:0000313" key="15">
    <source>
        <dbReference type="Proteomes" id="UP000319801"/>
    </source>
</evidence>
<evidence type="ECO:0000259" key="12">
    <source>
        <dbReference type="PROSITE" id="PS50214"/>
    </source>
</evidence>
<dbReference type="InterPro" id="IPR036436">
    <property type="entry name" value="Disintegrin_dom_sf"/>
</dbReference>
<proteinExistence type="predicted"/>
<dbReference type="Pfam" id="PF00200">
    <property type="entry name" value="Disintegrin"/>
    <property type="match status" value="1"/>
</dbReference>
<keyword evidence="15" id="KW-1185">Reference proteome</keyword>
<dbReference type="Pfam" id="PF01421">
    <property type="entry name" value="Reprolysin"/>
    <property type="match status" value="1"/>
</dbReference>
<reference evidence="14 15" key="1">
    <citation type="journal article" date="2019" name="Genome Biol. Evol.">
        <title>Whole-Genome Sequencing of the Giant Devil Catfish, Bagarius yarrelli.</title>
        <authorList>
            <person name="Jiang W."/>
            <person name="Lv Y."/>
            <person name="Cheng L."/>
            <person name="Yang K."/>
            <person name="Chao B."/>
            <person name="Wang X."/>
            <person name="Li Y."/>
            <person name="Pan X."/>
            <person name="You X."/>
            <person name="Zhang Y."/>
            <person name="Yang J."/>
            <person name="Li J."/>
            <person name="Zhang X."/>
            <person name="Liu S."/>
            <person name="Sun C."/>
            <person name="Yang J."/>
            <person name="Shi Q."/>
        </authorList>
    </citation>
    <scope>NUCLEOTIDE SEQUENCE [LARGE SCALE GENOMIC DNA]</scope>
    <source>
        <strain evidence="14">JWS20170419001</strain>
        <tissue evidence="14">Muscle</tissue>
    </source>
</reference>
<evidence type="ECO:0000259" key="13">
    <source>
        <dbReference type="PROSITE" id="PS50215"/>
    </source>
</evidence>
<dbReference type="PROSITE" id="PS01186">
    <property type="entry name" value="EGF_2"/>
    <property type="match status" value="1"/>
</dbReference>
<evidence type="ECO:0000256" key="6">
    <source>
        <dbReference type="PROSITE-ProRule" id="PRU00068"/>
    </source>
</evidence>
<keyword evidence="14" id="KW-0401">Integrin</keyword>
<feature type="domain" description="Disintegrin" evidence="12">
    <location>
        <begin position="449"/>
        <end position="535"/>
    </location>
</feature>
<feature type="disulfide bond" evidence="7">
    <location>
        <begin position="676"/>
        <end position="686"/>
    </location>
</feature>
<dbReference type="PRINTS" id="PR00289">
    <property type="entry name" value="DISINTEGRIN"/>
</dbReference>
<dbReference type="EMBL" id="VCAZ01000031">
    <property type="protein sequence ID" value="TSL40987.1"/>
    <property type="molecule type" value="Genomic_DNA"/>
</dbReference>
<dbReference type="SMART" id="SM00608">
    <property type="entry name" value="ACR"/>
    <property type="match status" value="1"/>
</dbReference>
<evidence type="ECO:0000256" key="9">
    <source>
        <dbReference type="SAM" id="MobiDB-lite"/>
    </source>
</evidence>
<feature type="domain" description="Peptidase M12B" evidence="13">
    <location>
        <begin position="242"/>
        <end position="441"/>
    </location>
</feature>
<feature type="transmembrane region" description="Helical" evidence="10">
    <location>
        <begin position="723"/>
        <end position="747"/>
    </location>
</feature>
<evidence type="ECO:0000256" key="3">
    <source>
        <dbReference type="ARBA" id="ARBA00022989"/>
    </source>
</evidence>
<feature type="binding site" evidence="8">
    <location>
        <position position="387"/>
    </location>
    <ligand>
        <name>Zn(2+)</name>
        <dbReference type="ChEBI" id="CHEBI:29105"/>
        <note>catalytic</note>
    </ligand>
</feature>
<feature type="compositionally biased region" description="Pro residues" evidence="9">
    <location>
        <begin position="890"/>
        <end position="900"/>
    </location>
</feature>
<evidence type="ECO:0000313" key="14">
    <source>
        <dbReference type="EMBL" id="TSL40987.1"/>
    </source>
</evidence>
<dbReference type="FunFam" id="3.40.390.10:FF:000002">
    <property type="entry name" value="Disintegrin and metalloproteinase domain-containing protein 22"/>
    <property type="match status" value="1"/>
</dbReference>
<evidence type="ECO:0000256" key="2">
    <source>
        <dbReference type="ARBA" id="ARBA00022692"/>
    </source>
</evidence>
<feature type="disulfide bond" evidence="6">
    <location>
        <begin position="507"/>
        <end position="527"/>
    </location>
</feature>
<keyword evidence="3 10" id="KW-1133">Transmembrane helix</keyword>
<dbReference type="InterPro" id="IPR000742">
    <property type="entry name" value="EGF"/>
</dbReference>
<dbReference type="Proteomes" id="UP000319801">
    <property type="component" value="Unassembled WGS sequence"/>
</dbReference>
<dbReference type="GO" id="GO:0007229">
    <property type="term" value="P:integrin-mediated signaling pathway"/>
    <property type="evidence" value="ECO:0007669"/>
    <property type="project" value="UniProtKB-KW"/>
</dbReference>
<dbReference type="SMART" id="SM00050">
    <property type="entry name" value="DISIN"/>
    <property type="match status" value="1"/>
</dbReference>
<comment type="caution">
    <text evidence="14">The sequence shown here is derived from an EMBL/GenBank/DDBJ whole genome shotgun (WGS) entry which is preliminary data.</text>
</comment>
<evidence type="ECO:0000259" key="11">
    <source>
        <dbReference type="PROSITE" id="PS50026"/>
    </source>
</evidence>
<dbReference type="PANTHER" id="PTHR11905:SF38">
    <property type="entry name" value="DISINTEGRIN AND METALLOPROTEINASE DOMAIN-CONTAINING PROTEIN 33"/>
    <property type="match status" value="1"/>
</dbReference>
<dbReference type="SUPFAM" id="SSF55486">
    <property type="entry name" value="Metalloproteases ('zincins'), catalytic domain"/>
    <property type="match status" value="1"/>
</dbReference>
<feature type="disulfide bond" evidence="7">
    <location>
        <begin position="694"/>
        <end position="703"/>
    </location>
</feature>
<dbReference type="Gene3D" id="3.40.390.10">
    <property type="entry name" value="Collagenase (Catalytic Domain)"/>
    <property type="match status" value="1"/>
</dbReference>
<feature type="binding site" evidence="8">
    <location>
        <position position="381"/>
    </location>
    <ligand>
        <name>Zn(2+)</name>
        <dbReference type="ChEBI" id="CHEBI:29105"/>
        <note>catalytic</note>
    </ligand>
</feature>
<gene>
    <name evidence="14" type="ORF">Baya_7066</name>
</gene>
<evidence type="ECO:0000256" key="1">
    <source>
        <dbReference type="ARBA" id="ARBA00004167"/>
    </source>
</evidence>
<protein>
    <submittedName>
        <fullName evidence="14">Disintegrin and metalloproteinase domain-containing protein 19</fullName>
    </submittedName>
</protein>
<dbReference type="PROSITE" id="PS50214">
    <property type="entry name" value="DISINTEGRIN_2"/>
    <property type="match status" value="1"/>
</dbReference>
<dbReference type="InterPro" id="IPR001590">
    <property type="entry name" value="Peptidase_M12B"/>
</dbReference>
<evidence type="ECO:0000256" key="8">
    <source>
        <dbReference type="PROSITE-ProRule" id="PRU00276"/>
    </source>
</evidence>
<dbReference type="InterPro" id="IPR001762">
    <property type="entry name" value="Disintegrin_dom"/>
</dbReference>
<feature type="binding site" evidence="8">
    <location>
        <position position="377"/>
    </location>
    <ligand>
        <name>Zn(2+)</name>
        <dbReference type="ChEBI" id="CHEBI:29105"/>
        <note>catalytic</note>
    </ligand>
</feature>
<feature type="transmembrane region" description="Helical" evidence="10">
    <location>
        <begin position="156"/>
        <end position="176"/>
    </location>
</feature>
<evidence type="ECO:0000256" key="7">
    <source>
        <dbReference type="PROSITE-ProRule" id="PRU00076"/>
    </source>
</evidence>
<evidence type="ECO:0000256" key="4">
    <source>
        <dbReference type="ARBA" id="ARBA00023136"/>
    </source>
</evidence>
<keyword evidence="7" id="KW-0245">EGF-like domain</keyword>
<feature type="active site" evidence="8">
    <location>
        <position position="378"/>
    </location>
</feature>
<keyword evidence="8" id="KW-0862">Zinc</keyword>
<dbReference type="Pfam" id="PF08516">
    <property type="entry name" value="ADAM_CR"/>
    <property type="match status" value="1"/>
</dbReference>
<dbReference type="PANTHER" id="PTHR11905">
    <property type="entry name" value="ADAM A DISINTEGRIN AND METALLOPROTEASE DOMAIN"/>
    <property type="match status" value="1"/>
</dbReference>
<dbReference type="InterPro" id="IPR034027">
    <property type="entry name" value="Reprolysin_adamalysin"/>
</dbReference>
<keyword evidence="8" id="KW-0479">Metal-binding</keyword>
<dbReference type="CDD" id="cd04269">
    <property type="entry name" value="ZnMc_adamalysin_II_like"/>
    <property type="match status" value="1"/>
</dbReference>
<name>A0A556TZ57_BAGYA</name>
<accession>A0A556TZ57</accession>
<feature type="domain" description="EGF-like" evidence="11">
    <location>
        <begin position="672"/>
        <end position="704"/>
    </location>
</feature>
<sequence length="977" mass="106913">MYTKHRQKKRHDLSVENALIVRCVLLLSALLGTVDSNLQEGAWKEQGQKVTAHWIPHTTVHRDTGDTTQVNTKPMMMCIDQHVCLQDSFPERGEILVSTTDLELILEVERNQELLAKDFTATHYEDSQPVIYTNSHSCSAGSTHGQEVTLMPYKRLTYNAVLITLSVCLCAGLIVLNASDTYYIEPIEGQEILHHVFYHTDNLPIKGGTCGHGHETGHKDLLNDLIKPLHQRVKRNAWGTTKYMELYIVADNTLYRKQNKDLEKTKRRIMEIANYVDKFYRALNIRVPLIGLEVWTDRDQCIINEEPNATLWSFLQWRQKLKSRKKHDNAQLLTGVIFKGTTIGMAPLEGMCSHENSGGINVDHSDLPIGAAATMAHEIGHNFGMSHDHDGCCVEATAEQGGCVMAAATGHPFPKVFSRCSKRDLDNYFQKGGGMCLFNMPDMKDLVGGKRCGNGFVEDGEECDCGEPEECTNDCCHATNCTLKQDAQCAHGVCCEGCKLKQAGTMCRSAAGSCDLPEYCTGGSPYCPSNVYLLDGTSCQYGHAYCYNGMCLTHEQQCLQLWGYGARPAHDVCFQDVNAAGNAFGNCGKDAHGNYVKCVKSDAKCGKIQCHSAAKKPKGTNAVSIDTTIRTDGIEVKCRGTYVYSTQDGQGDLPDPGLVCKDRRCQNASFTELETCIARCNGHGVCNSNSNCHCNRGWAPPFCDKPGLGGSVDSGPVQYDSQVGLVVGLLFAFLVLLPAVLIAFYCIKIKTSYYHKWLLQREKSKANNRHESSMGKNGHLNPAFHLKVVGPSNKSSNLKLPHTSKEVLPLRPGPISNGSQPVNIVRPLRPAPSPHLLDVKVPRPPPPISKTLEETKCSTAAAKLSPPKKPLPLNPTRSPVMASEFQAKPSPTPPQRPLPVSPSRAAQAKPFSGTGGLLVMMPPAVGPKPVGKVTAIPPLKALRLKNLTIVCGEDQPVTAQLYFQGALMAHVLDAAMP</sequence>
<dbReference type="Gene3D" id="4.10.70.10">
    <property type="entry name" value="Disintegrin domain"/>
    <property type="match status" value="1"/>
</dbReference>
<comment type="caution">
    <text evidence="7">Lacks conserved residue(s) required for the propagation of feature annotation.</text>
</comment>
<dbReference type="PROSITE" id="PS50215">
    <property type="entry name" value="ADAM_MEPRO"/>
    <property type="match status" value="1"/>
</dbReference>
<feature type="region of interest" description="Disordered" evidence="9">
    <location>
        <begin position="859"/>
        <end position="878"/>
    </location>
</feature>
<evidence type="ECO:0000256" key="5">
    <source>
        <dbReference type="ARBA" id="ARBA00023157"/>
    </source>
</evidence>
<dbReference type="GO" id="GO:0004222">
    <property type="term" value="F:metalloendopeptidase activity"/>
    <property type="evidence" value="ECO:0007669"/>
    <property type="project" value="InterPro"/>
</dbReference>
<dbReference type="InterPro" id="IPR024079">
    <property type="entry name" value="MetalloPept_cat_dom_sf"/>
</dbReference>
<dbReference type="OrthoDB" id="5951731at2759"/>
<dbReference type="GO" id="GO:0016020">
    <property type="term" value="C:membrane"/>
    <property type="evidence" value="ECO:0007669"/>
    <property type="project" value="UniProtKB-SubCell"/>
</dbReference>
<dbReference type="SUPFAM" id="SSF57552">
    <property type="entry name" value="Blood coagulation inhibitor (disintegrin)"/>
    <property type="match status" value="1"/>
</dbReference>
<comment type="subcellular location">
    <subcellularLocation>
        <location evidence="1">Membrane</location>
        <topology evidence="1">Single-pass membrane protein</topology>
    </subcellularLocation>
</comment>
<feature type="region of interest" description="Disordered" evidence="9">
    <location>
        <begin position="884"/>
        <end position="907"/>
    </location>
</feature>